<dbReference type="Pfam" id="PF01535">
    <property type="entry name" value="PPR"/>
    <property type="match status" value="8"/>
</dbReference>
<reference evidence="6" key="1">
    <citation type="journal article" date="2017" name="Nat. Commun.">
        <title>The asparagus genome sheds light on the origin and evolution of a young Y chromosome.</title>
        <authorList>
            <person name="Harkess A."/>
            <person name="Zhou J."/>
            <person name="Xu C."/>
            <person name="Bowers J.E."/>
            <person name="Van der Hulst R."/>
            <person name="Ayyampalayam S."/>
            <person name="Mercati F."/>
            <person name="Riccardi P."/>
            <person name="McKain M.R."/>
            <person name="Kakrana A."/>
            <person name="Tang H."/>
            <person name="Ray J."/>
            <person name="Groenendijk J."/>
            <person name="Arikit S."/>
            <person name="Mathioni S.M."/>
            <person name="Nakano M."/>
            <person name="Shan H."/>
            <person name="Telgmann-Rauber A."/>
            <person name="Kanno A."/>
            <person name="Yue Z."/>
            <person name="Chen H."/>
            <person name="Li W."/>
            <person name="Chen Y."/>
            <person name="Xu X."/>
            <person name="Zhang Y."/>
            <person name="Luo S."/>
            <person name="Chen H."/>
            <person name="Gao J."/>
            <person name="Mao Z."/>
            <person name="Pires J.C."/>
            <person name="Luo M."/>
            <person name="Kudrna D."/>
            <person name="Wing R.A."/>
            <person name="Meyers B.C."/>
            <person name="Yi K."/>
            <person name="Kong H."/>
            <person name="Lavrijsen P."/>
            <person name="Sunseri F."/>
            <person name="Falavigna A."/>
            <person name="Ye Y."/>
            <person name="Leebens-Mack J.H."/>
            <person name="Chen G."/>
        </authorList>
    </citation>
    <scope>NUCLEOTIDE SEQUENCE [LARGE SCALE GENOMIC DNA]</scope>
    <source>
        <strain evidence="6">cv. DH0086</strain>
    </source>
</reference>
<dbReference type="FunFam" id="1.25.40.10:FF:000397">
    <property type="entry name" value="Pentatricopeptide repeat-containing protein At2g40720"/>
    <property type="match status" value="1"/>
</dbReference>
<dbReference type="EMBL" id="KV863551">
    <property type="protein sequence ID" value="ONK55342.1"/>
    <property type="molecule type" value="Genomic_DNA"/>
</dbReference>
<dbReference type="InterPro" id="IPR032867">
    <property type="entry name" value="DYW_dom"/>
</dbReference>
<keyword evidence="2" id="KW-0677">Repeat</keyword>
<dbReference type="Pfam" id="PF13041">
    <property type="entry name" value="PPR_2"/>
    <property type="match status" value="2"/>
</dbReference>
<dbReference type="Proteomes" id="UP000243459">
    <property type="component" value="Unassembled WGS sequence"/>
</dbReference>
<dbReference type="InterPro" id="IPR046848">
    <property type="entry name" value="E_motif"/>
</dbReference>
<dbReference type="NCBIfam" id="TIGR00756">
    <property type="entry name" value="PPR"/>
    <property type="match status" value="6"/>
</dbReference>
<dbReference type="OMA" id="PSVMIWR"/>
<feature type="repeat" description="PPR" evidence="3">
    <location>
        <begin position="422"/>
        <end position="456"/>
    </location>
</feature>
<dbReference type="FunFam" id="1.25.40.10:FF:000351">
    <property type="entry name" value="Pentatricopeptide repeat-containing protein"/>
    <property type="match status" value="1"/>
</dbReference>
<dbReference type="Gene3D" id="1.25.40.10">
    <property type="entry name" value="Tetratricopeptide repeat domain"/>
    <property type="match status" value="6"/>
</dbReference>
<name>A0A1R3L6W7_ASPOF</name>
<dbReference type="InterPro" id="IPR011990">
    <property type="entry name" value="TPR-like_helical_dom_sf"/>
</dbReference>
<feature type="repeat" description="PPR" evidence="3">
    <location>
        <begin position="492"/>
        <end position="526"/>
    </location>
</feature>
<dbReference type="Pfam" id="PF20431">
    <property type="entry name" value="E_motif"/>
    <property type="match status" value="1"/>
</dbReference>
<evidence type="ECO:0000259" key="4">
    <source>
        <dbReference type="Pfam" id="PF14432"/>
    </source>
</evidence>
<dbReference type="FunFam" id="1.25.40.10:FF:000196">
    <property type="entry name" value="Pentatricopeptide repeat-containing protein At4g14850"/>
    <property type="match status" value="1"/>
</dbReference>
<evidence type="ECO:0000256" key="2">
    <source>
        <dbReference type="ARBA" id="ARBA00022737"/>
    </source>
</evidence>
<dbReference type="PANTHER" id="PTHR47926:SF520">
    <property type="entry name" value="DYW DOMAIN-CONTAINING PROTEIN"/>
    <property type="match status" value="1"/>
</dbReference>
<dbReference type="PANTHER" id="PTHR47926">
    <property type="entry name" value="PENTATRICOPEPTIDE REPEAT-CONTAINING PROTEIN"/>
    <property type="match status" value="1"/>
</dbReference>
<feature type="domain" description="DYW" evidence="4">
    <location>
        <begin position="738"/>
        <end position="830"/>
    </location>
</feature>
<dbReference type="FunFam" id="1.25.40.10:FF:000201">
    <property type="entry name" value="Pentatricopeptide repeat-containing protein mitochondrial"/>
    <property type="match status" value="1"/>
</dbReference>
<dbReference type="FunFam" id="1.25.40.10:FF:000031">
    <property type="entry name" value="Pentatricopeptide repeat-containing protein mitochondrial"/>
    <property type="match status" value="1"/>
</dbReference>
<feature type="repeat" description="PPR" evidence="3">
    <location>
        <begin position="220"/>
        <end position="254"/>
    </location>
</feature>
<dbReference type="OrthoDB" id="749581at2759"/>
<gene>
    <name evidence="5" type="ORF">A4U43_UnF4560</name>
</gene>
<sequence length="830" mass="93075">MIKLLKLRKPRWPTLVRSQSNPSIYSPHRNFLANPTTFFITDENLTNPSEIFDSYEYADALRSRITSCNIKEGKAVHCHAVKRGNCLDLFCRNILLDLYVKSELITDARKLFDEMPERNVVSFVTLIQGLSRSGEFFDAFQFLCRLHREGHELNQFVFTTALKLFVDWDWPQIGEYIHALVLKLCFDSNAFVGSVLIDIYSRCGTIKCARKVFDMILGKDVVVFTGMVSCYANNDYPYEALQLFSQMSGVGLRPNNFTLTSVLKASVSLESLELGKSIHGCSIKTQYESDPYVGAALLDMYAKCGDIEDACCVFEMIPSCNVILWSSMISRYAHSNRNEEALGLLQRMMLNLVVPNEYSFSSALKACSNMGSLNLGRQVHGHVVTIGLDSEAFVANALIDVYAKCGCMEASMEIFSGLLHKNDVAWNTVIVGYVNLGFGEEALRLFCQMRDAQVPASQVTYSSALKACASLAAIEPSIQLHALIAKTPLIHNNVVGNSLIDSYAKCGNIRDACKVFDMMDDHDVISWNALISGHAIHGLGEVVLGFFSKMKEDGIIANDMTFIGVLSACSNIGLVDEGRAYFNSMIRDYGIKPQMEHYACMVRLLGRSGHLDEAMNFIDQIPNEPSVMVWRALLNACLIHKNVQLGNICAERVLKIEPEDEVTLVLLSNIYAKAGIWENVALTRKLMRSRGVKKEPGLSWIEIQGETHCFTVGDETHPDIKLIKAMLEWLNNKAKKAGYSPDSTVILHDIGEEEKGRLLWMHSERLALAFGLVKVPLGRPIRIIKNLRFCLDCHAAFTLISKVVLRKIIVRDMNRFHHFEDGVCSCNDYW</sequence>
<protein>
    <recommendedName>
        <fullName evidence="4">DYW domain-containing protein</fullName>
    </recommendedName>
</protein>
<dbReference type="GO" id="GO:0003723">
    <property type="term" value="F:RNA binding"/>
    <property type="evidence" value="ECO:0007669"/>
    <property type="project" value="InterPro"/>
</dbReference>
<dbReference type="InterPro" id="IPR046960">
    <property type="entry name" value="PPR_At4g14850-like_plant"/>
</dbReference>
<feature type="repeat" description="PPR" evidence="3">
    <location>
        <begin position="119"/>
        <end position="153"/>
    </location>
</feature>
<evidence type="ECO:0000313" key="6">
    <source>
        <dbReference type="Proteomes" id="UP000243459"/>
    </source>
</evidence>
<dbReference type="AlphaFoldDB" id="A0A1R3L6W7"/>
<organism evidence="5 6">
    <name type="scientific">Asparagus officinalis</name>
    <name type="common">Garden asparagus</name>
    <dbReference type="NCBI Taxonomy" id="4686"/>
    <lineage>
        <taxon>Eukaryota</taxon>
        <taxon>Viridiplantae</taxon>
        <taxon>Streptophyta</taxon>
        <taxon>Embryophyta</taxon>
        <taxon>Tracheophyta</taxon>
        <taxon>Spermatophyta</taxon>
        <taxon>Magnoliopsida</taxon>
        <taxon>Liliopsida</taxon>
        <taxon>Asparagales</taxon>
        <taxon>Asparagaceae</taxon>
        <taxon>Asparagoideae</taxon>
        <taxon>Asparagus</taxon>
    </lineage>
</organism>
<accession>A0A1R3L6W7</accession>
<evidence type="ECO:0000313" key="5">
    <source>
        <dbReference type="EMBL" id="ONK55342.1"/>
    </source>
</evidence>
<dbReference type="FunFam" id="1.25.40.10:FF:000366">
    <property type="entry name" value="Pentatricopeptide (PPR) repeat-containing protein"/>
    <property type="match status" value="1"/>
</dbReference>
<dbReference type="PROSITE" id="PS51375">
    <property type="entry name" value="PPR"/>
    <property type="match status" value="5"/>
</dbReference>
<evidence type="ECO:0000256" key="3">
    <source>
        <dbReference type="PROSITE-ProRule" id="PRU00708"/>
    </source>
</evidence>
<dbReference type="GO" id="GO:0009451">
    <property type="term" value="P:RNA modification"/>
    <property type="evidence" value="ECO:0007669"/>
    <property type="project" value="InterPro"/>
</dbReference>
<keyword evidence="6" id="KW-1185">Reference proteome</keyword>
<feature type="repeat" description="PPR" evidence="3">
    <location>
        <begin position="321"/>
        <end position="355"/>
    </location>
</feature>
<dbReference type="GO" id="GO:0008270">
    <property type="term" value="F:zinc ion binding"/>
    <property type="evidence" value="ECO:0007669"/>
    <property type="project" value="InterPro"/>
</dbReference>
<dbReference type="InterPro" id="IPR002885">
    <property type="entry name" value="PPR_rpt"/>
</dbReference>
<comment type="similarity">
    <text evidence="1">Belongs to the PPR family. PCMP-H subfamily.</text>
</comment>
<dbReference type="Gramene" id="ONK55342">
    <property type="protein sequence ID" value="ONK55342"/>
    <property type="gene ID" value="A4U43_UnF4560"/>
</dbReference>
<dbReference type="Pfam" id="PF14432">
    <property type="entry name" value="DYW_deaminase"/>
    <property type="match status" value="1"/>
</dbReference>
<proteinExistence type="inferred from homology"/>
<evidence type="ECO:0000256" key="1">
    <source>
        <dbReference type="ARBA" id="ARBA00006643"/>
    </source>
</evidence>